<dbReference type="NCBIfam" id="TIGR01813">
    <property type="entry name" value="flavo_cyto_c"/>
    <property type="match status" value="1"/>
</dbReference>
<reference evidence="6 7" key="1">
    <citation type="submission" date="2019-06" db="EMBL/GenBank/DDBJ databases">
        <title>Genome Sequence of the Brown Rot Fungal Pathogen Monilinia laxa.</title>
        <authorList>
            <person name="De Miccolis Angelini R.M."/>
            <person name="Landi L."/>
            <person name="Abate D."/>
            <person name="Pollastro S."/>
            <person name="Romanazzi G."/>
            <person name="Faretra F."/>
        </authorList>
    </citation>
    <scope>NUCLEOTIDE SEQUENCE [LARGE SCALE GENOMIC DNA]</scope>
    <source>
        <strain evidence="6 7">Mlax316</strain>
    </source>
</reference>
<evidence type="ECO:0000256" key="1">
    <source>
        <dbReference type="ARBA" id="ARBA00022630"/>
    </source>
</evidence>
<evidence type="ECO:0000256" key="3">
    <source>
        <dbReference type="ARBA" id="ARBA00023002"/>
    </source>
</evidence>
<evidence type="ECO:0000256" key="2">
    <source>
        <dbReference type="ARBA" id="ARBA00022827"/>
    </source>
</evidence>
<evidence type="ECO:0000313" key="6">
    <source>
        <dbReference type="EMBL" id="KAB8292402.1"/>
    </source>
</evidence>
<dbReference type="EMBL" id="VIGI01000013">
    <property type="protein sequence ID" value="KAB8292402.1"/>
    <property type="molecule type" value="Genomic_DNA"/>
</dbReference>
<dbReference type="InterPro" id="IPR036188">
    <property type="entry name" value="FAD/NAD-bd_sf"/>
</dbReference>
<dbReference type="EC" id="1.3.1.6" evidence="4"/>
<gene>
    <name evidence="6" type="ORF">EYC80_008135</name>
</gene>
<keyword evidence="1 4" id="KW-0285">Flavoprotein</keyword>
<evidence type="ECO:0000256" key="4">
    <source>
        <dbReference type="RuleBase" id="RU366062"/>
    </source>
</evidence>
<organism evidence="6 7">
    <name type="scientific">Monilinia laxa</name>
    <name type="common">Brown rot fungus</name>
    <name type="synonym">Sclerotinia laxa</name>
    <dbReference type="NCBI Taxonomy" id="61186"/>
    <lineage>
        <taxon>Eukaryota</taxon>
        <taxon>Fungi</taxon>
        <taxon>Dikarya</taxon>
        <taxon>Ascomycota</taxon>
        <taxon>Pezizomycotina</taxon>
        <taxon>Leotiomycetes</taxon>
        <taxon>Helotiales</taxon>
        <taxon>Sclerotiniaceae</taxon>
        <taxon>Monilinia</taxon>
    </lineage>
</organism>
<dbReference type="InterPro" id="IPR050315">
    <property type="entry name" value="FAD-oxidoreductase_2"/>
</dbReference>
<feature type="domain" description="FAD-dependent oxidoreductase 2 FAD-binding" evidence="5">
    <location>
        <begin position="50"/>
        <end position="507"/>
    </location>
</feature>
<dbReference type="Gene3D" id="3.50.50.60">
    <property type="entry name" value="FAD/NAD(P)-binding domain"/>
    <property type="match status" value="1"/>
</dbReference>
<comment type="function">
    <text evidence="4">Irreversibly catalyzes the reduction of fumarate to succinate.</text>
</comment>
<dbReference type="GO" id="GO:0010181">
    <property type="term" value="F:FMN binding"/>
    <property type="evidence" value="ECO:0007669"/>
    <property type="project" value="InterPro"/>
</dbReference>
<keyword evidence="4" id="KW-0732">Signal</keyword>
<protein>
    <recommendedName>
        <fullName evidence="4">Fumarate reductase</fullName>
        <ecNumber evidence="4">1.3.1.6</ecNumber>
    </recommendedName>
</protein>
<comment type="cofactor">
    <cofactor evidence="4">
        <name>FAD</name>
        <dbReference type="ChEBI" id="CHEBI:57692"/>
    </cofactor>
    <text evidence="4">Binds 1 FAD per monomer.</text>
</comment>
<name>A0A5N6JTJ5_MONLA</name>
<dbReference type="Gene3D" id="3.90.700.10">
    <property type="entry name" value="Succinate dehydrogenase/fumarate reductase flavoprotein, catalytic domain"/>
    <property type="match status" value="1"/>
</dbReference>
<dbReference type="SUPFAM" id="SSF56425">
    <property type="entry name" value="Succinate dehydrogenase/fumarate reductase flavoprotein, catalytic domain"/>
    <property type="match status" value="1"/>
</dbReference>
<comment type="caution">
    <text evidence="6">The sequence shown here is derived from an EMBL/GenBank/DDBJ whole genome shotgun (WGS) entry which is preliminary data.</text>
</comment>
<dbReference type="Proteomes" id="UP000326757">
    <property type="component" value="Unassembled WGS sequence"/>
</dbReference>
<evidence type="ECO:0000313" key="7">
    <source>
        <dbReference type="Proteomes" id="UP000326757"/>
    </source>
</evidence>
<feature type="signal peptide" evidence="4">
    <location>
        <begin position="1"/>
        <end position="28"/>
    </location>
</feature>
<keyword evidence="3 4" id="KW-0560">Oxidoreductase</keyword>
<comment type="similarity">
    <text evidence="4">Belongs to the FAD-dependent oxidoreductase 2 family. FRD/SDH subfamily.</text>
</comment>
<dbReference type="AlphaFoldDB" id="A0A5N6JTJ5"/>
<accession>A0A5N6JTJ5</accession>
<dbReference type="InterPro" id="IPR027477">
    <property type="entry name" value="Succ_DH/fumarate_Rdtase_cat_sf"/>
</dbReference>
<dbReference type="Pfam" id="PF00890">
    <property type="entry name" value="FAD_binding_2"/>
    <property type="match status" value="1"/>
</dbReference>
<dbReference type="GO" id="GO:0016156">
    <property type="term" value="F:fumarate reductase (NADH) activity"/>
    <property type="evidence" value="ECO:0007669"/>
    <property type="project" value="UniProtKB-EC"/>
</dbReference>
<keyword evidence="7" id="KW-1185">Reference proteome</keyword>
<proteinExistence type="inferred from homology"/>
<evidence type="ECO:0000259" key="5">
    <source>
        <dbReference type="Pfam" id="PF00890"/>
    </source>
</evidence>
<dbReference type="InterPro" id="IPR003953">
    <property type="entry name" value="FAD-dep_OxRdtase_2_FAD-bd"/>
</dbReference>
<dbReference type="PANTHER" id="PTHR43400">
    <property type="entry name" value="FUMARATE REDUCTASE"/>
    <property type="match status" value="1"/>
</dbReference>
<feature type="chain" id="PRO_5025079902" description="Fumarate reductase" evidence="4">
    <location>
        <begin position="29"/>
        <end position="527"/>
    </location>
</feature>
<dbReference type="InterPro" id="IPR010960">
    <property type="entry name" value="Flavocytochrome_c"/>
</dbReference>
<keyword evidence="2 4" id="KW-0274">FAD</keyword>
<dbReference type="OrthoDB" id="10252157at2759"/>
<dbReference type="PANTHER" id="PTHR43400:SF12">
    <property type="entry name" value="FUMARATE REDUCTASE"/>
    <property type="match status" value="1"/>
</dbReference>
<sequence>MNHKSFHTLPTIFLIIITSLLLKHLLSSSKTLSTNFNMPASSPQDKPKTAVVIGSGLAGLAASSQLLSQNRDIEVYLLEQAARTGGNSIKASSGINGAATSYQFASSPSIADSVERFYEDSVKSAGEVMRASGDKKETKDRETLIKVLSEESKESVEWLGSKGVDFNVVAQLGGHSIARTHRGRAKSKPPGAAIIGTLLEELKKNEMFHLRTSCKVTKVLTDNESGDVVGVEYLHEDDNGLPEIKQLTGPLIFATGGFAGDAYGVLSQYRPDLSGFPSTNDPRPGSQKLLTDIGAGLIDMEKVQVHPTAFVDAKDINNPTKFLAAEMLRGEGGVLLMGGKRFVDELETRKVVTERIMEFEGVKSEKSKPRQWDAKLVMDEGVYEKTKSHMDFYLWKGLMRKCTIAEAGLGEEAVESLQAYADIVAGRKDDEFGRKAFGYWKLDQVRSDSVIYVGSVTPAVHFTMGGVRIDEEARVLNTEGKVIRGIWAAGEVTGGIHGDNRLGGSSLLECVVFGRRAGNGVVKTLFR</sequence>
<comment type="catalytic activity">
    <reaction evidence="4">
        <text>succinate + NAD(+) = fumarate + NADH + H(+)</text>
        <dbReference type="Rhea" id="RHEA:18281"/>
        <dbReference type="ChEBI" id="CHEBI:15378"/>
        <dbReference type="ChEBI" id="CHEBI:29806"/>
        <dbReference type="ChEBI" id="CHEBI:30031"/>
        <dbReference type="ChEBI" id="CHEBI:57540"/>
        <dbReference type="ChEBI" id="CHEBI:57945"/>
        <dbReference type="EC" id="1.3.1.6"/>
    </reaction>
</comment>
<dbReference type="SUPFAM" id="SSF51905">
    <property type="entry name" value="FAD/NAD(P)-binding domain"/>
    <property type="match status" value="1"/>
</dbReference>